<dbReference type="SUPFAM" id="SSF54695">
    <property type="entry name" value="POZ domain"/>
    <property type="match status" value="1"/>
</dbReference>
<evidence type="ECO:0000259" key="3">
    <source>
        <dbReference type="PROSITE" id="PS50097"/>
    </source>
</evidence>
<dbReference type="PANTHER" id="PTHR23110:SF99">
    <property type="entry name" value="BROAD-COMPLEX CORE PROTEIN ISOFORM 6"/>
    <property type="match status" value="1"/>
</dbReference>
<feature type="domain" description="BTB" evidence="3">
    <location>
        <begin position="33"/>
        <end position="99"/>
    </location>
</feature>
<dbReference type="Gene3D" id="3.30.160.60">
    <property type="entry name" value="Classic Zinc Finger"/>
    <property type="match status" value="1"/>
</dbReference>
<dbReference type="EMBL" id="BT076453">
    <property type="protein sequence ID" value="ACO10877.1"/>
    <property type="molecule type" value="mRNA"/>
</dbReference>
<dbReference type="SMART" id="SM00355">
    <property type="entry name" value="ZnF_C2H2"/>
    <property type="match status" value="2"/>
</dbReference>
<dbReference type="GO" id="GO:0005634">
    <property type="term" value="C:nucleus"/>
    <property type="evidence" value="ECO:0007669"/>
    <property type="project" value="TreeGrafter"/>
</dbReference>
<dbReference type="GO" id="GO:0006357">
    <property type="term" value="P:regulation of transcription by RNA polymerase II"/>
    <property type="evidence" value="ECO:0007669"/>
    <property type="project" value="TreeGrafter"/>
</dbReference>
<dbReference type="PANTHER" id="PTHR23110">
    <property type="entry name" value="BTB DOMAIN TRANSCRIPTION FACTOR"/>
    <property type="match status" value="1"/>
</dbReference>
<gene>
    <name evidence="4" type="primary">BRC4</name>
</gene>
<dbReference type="InterPro" id="IPR000210">
    <property type="entry name" value="BTB/POZ_dom"/>
</dbReference>
<protein>
    <submittedName>
        <fullName evidence="4">Broad-complex core protein isoform 6</fullName>
    </submittedName>
</protein>
<feature type="region of interest" description="Disordered" evidence="2">
    <location>
        <begin position="120"/>
        <end position="189"/>
    </location>
</feature>
<dbReference type="InterPro" id="IPR011333">
    <property type="entry name" value="SKP1/BTB/POZ_sf"/>
</dbReference>
<dbReference type="CDD" id="cd18315">
    <property type="entry name" value="BTB_POZ_BAB-like"/>
    <property type="match status" value="1"/>
</dbReference>
<organism evidence="4">
    <name type="scientific">Caligus rogercresseyi</name>
    <name type="common">Sea louse</name>
    <dbReference type="NCBI Taxonomy" id="217165"/>
    <lineage>
        <taxon>Eukaryota</taxon>
        <taxon>Metazoa</taxon>
        <taxon>Ecdysozoa</taxon>
        <taxon>Arthropoda</taxon>
        <taxon>Crustacea</taxon>
        <taxon>Multicrustacea</taxon>
        <taxon>Hexanauplia</taxon>
        <taxon>Copepoda</taxon>
        <taxon>Siphonostomatoida</taxon>
        <taxon>Caligidae</taxon>
        <taxon>Caligus</taxon>
    </lineage>
</organism>
<dbReference type="PROSITE" id="PS50097">
    <property type="entry name" value="BTB"/>
    <property type="match status" value="1"/>
</dbReference>
<dbReference type="InterPro" id="IPR051095">
    <property type="entry name" value="Dros_DevTransReg"/>
</dbReference>
<dbReference type="InterPro" id="IPR013087">
    <property type="entry name" value="Znf_C2H2_type"/>
</dbReference>
<evidence type="ECO:0000256" key="2">
    <source>
        <dbReference type="SAM" id="MobiDB-lite"/>
    </source>
</evidence>
<name>C1BPC4_CALRO</name>
<dbReference type="Pfam" id="PF00651">
    <property type="entry name" value="BTB"/>
    <property type="match status" value="1"/>
</dbReference>
<feature type="compositionally biased region" description="Acidic residues" evidence="2">
    <location>
        <begin position="166"/>
        <end position="189"/>
    </location>
</feature>
<keyword evidence="1" id="KW-0539">Nucleus</keyword>
<dbReference type="GO" id="GO:0003006">
    <property type="term" value="P:developmental process involved in reproduction"/>
    <property type="evidence" value="ECO:0007669"/>
    <property type="project" value="UniProtKB-ARBA"/>
</dbReference>
<dbReference type="SMART" id="SM00225">
    <property type="entry name" value="BTB"/>
    <property type="match status" value="1"/>
</dbReference>
<dbReference type="Gene3D" id="3.30.710.10">
    <property type="entry name" value="Potassium Channel Kv1.1, Chain A"/>
    <property type="match status" value="1"/>
</dbReference>
<reference evidence="4" key="1">
    <citation type="submission" date="2009-03" db="EMBL/GenBank/DDBJ databases">
        <title>Caligus rogercresseyi ESTs and full-length cDNAs.</title>
        <authorList>
            <person name="Yasuike M."/>
            <person name="von Schalburg K."/>
            <person name="Cooper G."/>
            <person name="Leong J."/>
            <person name="Jones S.R.M."/>
            <person name="Koop B.F."/>
        </authorList>
    </citation>
    <scope>NUCLEOTIDE SEQUENCE</scope>
    <source>
        <tissue evidence="4">Whole tissue</tissue>
    </source>
</reference>
<feature type="compositionally biased region" description="Basic and acidic residues" evidence="2">
    <location>
        <begin position="144"/>
        <end position="160"/>
    </location>
</feature>
<evidence type="ECO:0000256" key="1">
    <source>
        <dbReference type="ARBA" id="ARBA00023242"/>
    </source>
</evidence>
<dbReference type="GO" id="GO:0048468">
    <property type="term" value="P:cell development"/>
    <property type="evidence" value="ECO:0007669"/>
    <property type="project" value="UniProtKB-ARBA"/>
</dbReference>
<evidence type="ECO:0000313" key="4">
    <source>
        <dbReference type="EMBL" id="ACO10877.1"/>
    </source>
</evidence>
<dbReference type="AlphaFoldDB" id="C1BPC4"/>
<feature type="compositionally biased region" description="Polar residues" evidence="2">
    <location>
        <begin position="123"/>
        <end position="141"/>
    </location>
</feature>
<sequence>MSSSSEFLCLRWNAFESNIKSVFSGLRLEEEFSDVSLACGSKVIKAHRLILSAFSPTLRAIIKSLPRSQHPILYLRNVQFKQLEALMSFMYNGEVNVHAEDLDDFLAIAEELQVRGLAGGEAQNITQEESKSTNISTPTNKKSLRPDLIDTKVDLEEKEASLQSIGEEEDDNECLEGFDGENEGEQQDFPEDYVDSSEFQDMDQSDYEISEASRSHNHPSDGKKDLLDVRIMRFVSTHRNNKGNFKCLKCSYETPRLMDLKRHIESKHFVTDGFPCEACGFRSKTRYGLYRHRTRNHRMDPEYYSTI</sequence>
<dbReference type="GO" id="GO:0048513">
    <property type="term" value="P:animal organ development"/>
    <property type="evidence" value="ECO:0007669"/>
    <property type="project" value="UniProtKB-ARBA"/>
</dbReference>
<proteinExistence type="evidence at transcript level"/>
<accession>C1BPC4</accession>